<sequence length="380" mass="38295">MKSEEAPGVTITECASCVDERGAGAAFCEACGRPLTAARPDRADRPLDEVDQVDQHDEPRRGEGGRGEGGRGEGGRDGGGRREGGAADDRACPACGTPAAIGVDGYCGHCGMLAGRPRDHLESVAGAAAAVTDRGRRHHRNEDAVFLGGPAGGIDVVICDGVSASFDPDVASELAAETAGQLLTGSTQPLPARVAAALTAAATAVAALARTGDPRRAASNPACTVVAACVRGAEVGYGWVGDSRAYWLPASGDIVALTEDDSWAAHAIALGADPQAAWRDPKAHAITAWLGADAGPVTPRTDGFTAPGPGHLVLCSDGLWNYLAEPTTFGDTVRAHLAAAAGAPHPLLAAARSLTAFANEAGGADNITVALIPVELTPAS</sequence>
<gene>
    <name evidence="3" type="ORF">EV385_0225</name>
</gene>
<dbReference type="AlphaFoldDB" id="A0A4Q7ZCZ1"/>
<proteinExistence type="predicted"/>
<dbReference type="OrthoDB" id="9801841at2"/>
<dbReference type="InterPro" id="IPR001932">
    <property type="entry name" value="PPM-type_phosphatase-like_dom"/>
</dbReference>
<dbReference type="SMART" id="SM00332">
    <property type="entry name" value="PP2Cc"/>
    <property type="match status" value="1"/>
</dbReference>
<evidence type="ECO:0000313" key="4">
    <source>
        <dbReference type="Proteomes" id="UP000292564"/>
    </source>
</evidence>
<evidence type="ECO:0000259" key="2">
    <source>
        <dbReference type="PROSITE" id="PS51746"/>
    </source>
</evidence>
<dbReference type="Proteomes" id="UP000292564">
    <property type="component" value="Unassembled WGS sequence"/>
</dbReference>
<feature type="region of interest" description="Disordered" evidence="1">
    <location>
        <begin position="37"/>
        <end position="88"/>
    </location>
</feature>
<dbReference type="PROSITE" id="PS51746">
    <property type="entry name" value="PPM_2"/>
    <property type="match status" value="1"/>
</dbReference>
<dbReference type="Pfam" id="PF13672">
    <property type="entry name" value="PP2C_2"/>
    <property type="match status" value="1"/>
</dbReference>
<dbReference type="InterPro" id="IPR036457">
    <property type="entry name" value="PPM-type-like_dom_sf"/>
</dbReference>
<feature type="compositionally biased region" description="Basic and acidic residues" evidence="1">
    <location>
        <begin position="39"/>
        <end position="88"/>
    </location>
</feature>
<dbReference type="RefSeq" id="WP_130507739.1">
    <property type="nucleotide sequence ID" value="NZ_SHKY01000001.1"/>
</dbReference>
<keyword evidence="4" id="KW-1185">Reference proteome</keyword>
<dbReference type="EMBL" id="SHKY01000001">
    <property type="protein sequence ID" value="RZU48508.1"/>
    <property type="molecule type" value="Genomic_DNA"/>
</dbReference>
<dbReference type="SUPFAM" id="SSF81606">
    <property type="entry name" value="PP2C-like"/>
    <property type="match status" value="1"/>
</dbReference>
<evidence type="ECO:0000256" key="1">
    <source>
        <dbReference type="SAM" id="MobiDB-lite"/>
    </source>
</evidence>
<reference evidence="3 4" key="1">
    <citation type="submission" date="2019-02" db="EMBL/GenBank/DDBJ databases">
        <title>Sequencing the genomes of 1000 actinobacteria strains.</title>
        <authorList>
            <person name="Klenk H.-P."/>
        </authorList>
    </citation>
    <scope>NUCLEOTIDE SEQUENCE [LARGE SCALE GENOMIC DNA]</scope>
    <source>
        <strain evidence="3 4">DSM 45162</strain>
    </source>
</reference>
<comment type="caution">
    <text evidence="3">The sequence shown here is derived from an EMBL/GenBank/DDBJ whole genome shotgun (WGS) entry which is preliminary data.</text>
</comment>
<dbReference type="SMART" id="SM00331">
    <property type="entry name" value="PP2C_SIG"/>
    <property type="match status" value="1"/>
</dbReference>
<accession>A0A4Q7ZCZ1</accession>
<evidence type="ECO:0000313" key="3">
    <source>
        <dbReference type="EMBL" id="RZU48508.1"/>
    </source>
</evidence>
<protein>
    <submittedName>
        <fullName evidence="3">Serine/threonine protein phosphatase PrpC</fullName>
    </submittedName>
</protein>
<dbReference type="CDD" id="cd00143">
    <property type="entry name" value="PP2Cc"/>
    <property type="match status" value="1"/>
</dbReference>
<organism evidence="3 4">
    <name type="scientific">Krasilnikovia cinnamomea</name>
    <dbReference type="NCBI Taxonomy" id="349313"/>
    <lineage>
        <taxon>Bacteria</taxon>
        <taxon>Bacillati</taxon>
        <taxon>Actinomycetota</taxon>
        <taxon>Actinomycetes</taxon>
        <taxon>Micromonosporales</taxon>
        <taxon>Micromonosporaceae</taxon>
        <taxon>Krasilnikovia</taxon>
    </lineage>
</organism>
<dbReference type="Gene3D" id="3.60.40.10">
    <property type="entry name" value="PPM-type phosphatase domain"/>
    <property type="match status" value="1"/>
</dbReference>
<feature type="domain" description="PPM-type phosphatase" evidence="2">
    <location>
        <begin position="127"/>
        <end position="374"/>
    </location>
</feature>
<name>A0A4Q7ZCZ1_9ACTN</name>